<sequence length="97" mass="10946">MNRYADKILVPYMAAQRQFLGLSKEQPTIAIFDVYKSHRCPALLTKLKDNYIHAIFVPASCTGELQPLDADRGDQRHAQERTETDLSSITPNTSPLN</sequence>
<reference evidence="2" key="1">
    <citation type="submission" date="2022-01" db="EMBL/GenBank/DDBJ databases">
        <authorList>
            <person name="Braso-Vives M."/>
        </authorList>
    </citation>
    <scope>NUCLEOTIDE SEQUENCE</scope>
</reference>
<gene>
    <name evidence="2" type="primary">Hypp714</name>
    <name evidence="2" type="ORF">BLAG_LOCUS2155</name>
</gene>
<evidence type="ECO:0000313" key="3">
    <source>
        <dbReference type="Proteomes" id="UP000838412"/>
    </source>
</evidence>
<evidence type="ECO:0000256" key="1">
    <source>
        <dbReference type="SAM" id="MobiDB-lite"/>
    </source>
</evidence>
<proteinExistence type="predicted"/>
<dbReference type="EMBL" id="OV696686">
    <property type="protein sequence ID" value="CAH1233380.1"/>
    <property type="molecule type" value="Genomic_DNA"/>
</dbReference>
<accession>A0A8J9W558</accession>
<feature type="compositionally biased region" description="Polar residues" evidence="1">
    <location>
        <begin position="85"/>
        <end position="97"/>
    </location>
</feature>
<feature type="region of interest" description="Disordered" evidence="1">
    <location>
        <begin position="64"/>
        <end position="97"/>
    </location>
</feature>
<dbReference type="OrthoDB" id="10070208at2759"/>
<name>A0A8J9W558_BRALA</name>
<protein>
    <submittedName>
        <fullName evidence="2">Hypp714 protein</fullName>
    </submittedName>
</protein>
<organism evidence="2 3">
    <name type="scientific">Branchiostoma lanceolatum</name>
    <name type="common">Common lancelet</name>
    <name type="synonym">Amphioxus lanceolatum</name>
    <dbReference type="NCBI Taxonomy" id="7740"/>
    <lineage>
        <taxon>Eukaryota</taxon>
        <taxon>Metazoa</taxon>
        <taxon>Chordata</taxon>
        <taxon>Cephalochordata</taxon>
        <taxon>Leptocardii</taxon>
        <taxon>Amphioxiformes</taxon>
        <taxon>Branchiostomatidae</taxon>
        <taxon>Branchiostoma</taxon>
    </lineage>
</organism>
<dbReference type="AlphaFoldDB" id="A0A8J9W558"/>
<dbReference type="Proteomes" id="UP000838412">
    <property type="component" value="Chromosome 1"/>
</dbReference>
<keyword evidence="3" id="KW-1185">Reference proteome</keyword>
<evidence type="ECO:0000313" key="2">
    <source>
        <dbReference type="EMBL" id="CAH1233380.1"/>
    </source>
</evidence>
<feature type="compositionally biased region" description="Basic and acidic residues" evidence="1">
    <location>
        <begin position="69"/>
        <end position="84"/>
    </location>
</feature>